<dbReference type="Proteomes" id="UP000078316">
    <property type="component" value="Unassembled WGS sequence"/>
</dbReference>
<dbReference type="STRING" id="427683.A5481_21515"/>
<protein>
    <submittedName>
        <fullName evidence="2">Uncharacterized protein</fullName>
    </submittedName>
</protein>
<proteinExistence type="predicted"/>
<dbReference type="AlphaFoldDB" id="A0A179S4Z6"/>
<name>A0A179S4Z6_9HYPH</name>
<feature type="signal peptide" evidence="1">
    <location>
        <begin position="1"/>
        <end position="20"/>
    </location>
</feature>
<dbReference type="EMBL" id="LWHQ01000043">
    <property type="protein sequence ID" value="OAS20924.1"/>
    <property type="molecule type" value="Genomic_DNA"/>
</dbReference>
<evidence type="ECO:0000313" key="2">
    <source>
        <dbReference type="EMBL" id="OAS20924.1"/>
    </source>
</evidence>
<comment type="caution">
    <text evidence="2">The sequence shown here is derived from an EMBL/GenBank/DDBJ whole genome shotgun (WGS) entry which is preliminary data.</text>
</comment>
<accession>A0A179S4Z6</accession>
<evidence type="ECO:0000313" key="3">
    <source>
        <dbReference type="Proteomes" id="UP000078316"/>
    </source>
</evidence>
<feature type="chain" id="PRO_5008105612" evidence="1">
    <location>
        <begin position="21"/>
        <end position="347"/>
    </location>
</feature>
<organism evidence="2 3">
    <name type="scientific">Methylobacterium platani</name>
    <dbReference type="NCBI Taxonomy" id="427683"/>
    <lineage>
        <taxon>Bacteria</taxon>
        <taxon>Pseudomonadati</taxon>
        <taxon>Pseudomonadota</taxon>
        <taxon>Alphaproteobacteria</taxon>
        <taxon>Hyphomicrobiales</taxon>
        <taxon>Methylobacteriaceae</taxon>
        <taxon>Methylobacterium</taxon>
    </lineage>
</organism>
<gene>
    <name evidence="2" type="ORF">A5481_21515</name>
</gene>
<dbReference type="OrthoDB" id="58662at2"/>
<dbReference type="RefSeq" id="WP_048435714.1">
    <property type="nucleotide sequence ID" value="NZ_LWHQ01000043.1"/>
</dbReference>
<keyword evidence="1" id="KW-0732">Signal</keyword>
<reference evidence="2 3" key="1">
    <citation type="submission" date="2016-04" db="EMBL/GenBank/DDBJ databases">
        <authorList>
            <person name="Evans L.H."/>
            <person name="Alamgir A."/>
            <person name="Owens N."/>
            <person name="Weber N.D."/>
            <person name="Virtaneva K."/>
            <person name="Barbian K."/>
            <person name="Babar A."/>
            <person name="Rosenke K."/>
        </authorList>
    </citation>
    <scope>NUCLEOTIDE SEQUENCE [LARGE SCALE GENOMIC DNA]</scope>
    <source>
        <strain evidence="2 3">PMB02</strain>
    </source>
</reference>
<evidence type="ECO:0000256" key="1">
    <source>
        <dbReference type="SAM" id="SignalP"/>
    </source>
</evidence>
<sequence>MSERAALALALLLFASPAAAEPRVTLLDVPFRVTQLRDAGSEAALAVATAGLPQLPRKPGPLAVAWGETGAAVVTLSGDRVAVIPLPLDAIEGLTVGETPKGAVPGSRRVLSGPVSAYLSGPSRGPDGRPGAAGVTVRERQKVTMSADPKPVPVATATVPPGAGATFSADTLRPIEIGGALHLLALSERPEGTSLAVIGRRESAGRDGDWRVRTETPPEPGPLALAADLPGARPGAVLVRGEAGRIEHWTLAGDRPARQSEGGRSADGRGFAAPGAALAEDEVVLSTRDRTALAYVPLKDLAERARATLPAPVGAGLAVLGSGRGAPVVVALADGRLAVMRDGDARP</sequence>